<dbReference type="InterPro" id="IPR051448">
    <property type="entry name" value="CdaR-like_regulators"/>
</dbReference>
<evidence type="ECO:0000259" key="2">
    <source>
        <dbReference type="SMART" id="SM00065"/>
    </source>
</evidence>
<dbReference type="InterPro" id="IPR042070">
    <property type="entry name" value="PucR_C-HTH_sf"/>
</dbReference>
<dbReference type="SUPFAM" id="SSF55781">
    <property type="entry name" value="GAF domain-like"/>
    <property type="match status" value="1"/>
</dbReference>
<name>A0ABW0DPS7_9ACTN</name>
<dbReference type="Pfam" id="PF17853">
    <property type="entry name" value="GGDEF_2"/>
    <property type="match status" value="1"/>
</dbReference>
<dbReference type="Proteomes" id="UP001596035">
    <property type="component" value="Unassembled WGS sequence"/>
</dbReference>
<dbReference type="RefSeq" id="WP_344566018.1">
    <property type="nucleotide sequence ID" value="NZ_BAAATG010000044.1"/>
</dbReference>
<evidence type="ECO:0000313" key="4">
    <source>
        <dbReference type="Proteomes" id="UP001596035"/>
    </source>
</evidence>
<organism evidence="3 4">
    <name type="scientific">Streptomyces atrovirens</name>
    <dbReference type="NCBI Taxonomy" id="285556"/>
    <lineage>
        <taxon>Bacteria</taxon>
        <taxon>Bacillati</taxon>
        <taxon>Actinomycetota</taxon>
        <taxon>Actinomycetes</taxon>
        <taxon>Kitasatosporales</taxon>
        <taxon>Streptomycetaceae</taxon>
        <taxon>Streptomyces</taxon>
    </lineage>
</organism>
<protein>
    <submittedName>
        <fullName evidence="3">Helix-turn-helix domain-containing protein</fullName>
    </submittedName>
</protein>
<dbReference type="EMBL" id="JBHSKN010000006">
    <property type="protein sequence ID" value="MFC5239449.1"/>
    <property type="molecule type" value="Genomic_DNA"/>
</dbReference>
<comment type="caution">
    <text evidence="3">The sequence shown here is derived from an EMBL/GenBank/DDBJ whole genome shotgun (WGS) entry which is preliminary data.</text>
</comment>
<dbReference type="InterPro" id="IPR029016">
    <property type="entry name" value="GAF-like_dom_sf"/>
</dbReference>
<proteinExistence type="inferred from homology"/>
<sequence>MADADHLVSDGLLRLLELLAMEAPPQRFDGLTEQARVAGASTEAVAVLDRAAGLALDIHGLFARRQQREAGLSALVDTARELTLPYDVDALLRVIARRARLLLGFDMAWVSLTDRADGRSYVVSADGHASSITVGFAVPSIGGVGNAAAIRSAPFWTPDYLADMRFEHDSAIDEVVREEGLHALMAVPLKEGHSVVGALYVADRGVRHFTPDEITLMSSLGDLAALAIKKARLLTQAHDEISELERDTSRALGSSSAARRLNRFHSRLIDLVLHGCELEELVAHAAAELGSPLMVRDAVGSTLTVTEGFPEVDESELFQRTLDVHAERAPIRSSGGLWLCPAIAGKEILGTLVLAPGPRPAADRVRLLEAAAQSTAVLLRMQASAAAAEGAGRDELLRELLGDSPRAPEQLALRARRLGVALDEPHVVLVVRPEDGPQGRVLVWASSYVHRHAGLKTTADDCLVLVLPGTDPSTAARHASDTLNAVIGHPVTVGAAGPVAHPGAIHRTYAEARRCLDALTALGGTGGTASLRELGFLGLLLADTPDTSAFIANTIGPVLEYDERQTTELTRTLEAYFTSGGSPSRAAESLHVHPNTVSRRLERITDLLGPGWQEPLQAVEVQLALRLRRTRHTVRNHTGPPVLPHDELP</sequence>
<reference evidence="4" key="1">
    <citation type="journal article" date="2019" name="Int. J. Syst. Evol. Microbiol.">
        <title>The Global Catalogue of Microorganisms (GCM) 10K type strain sequencing project: providing services to taxonomists for standard genome sequencing and annotation.</title>
        <authorList>
            <consortium name="The Broad Institute Genomics Platform"/>
            <consortium name="The Broad Institute Genome Sequencing Center for Infectious Disease"/>
            <person name="Wu L."/>
            <person name="Ma J."/>
        </authorList>
    </citation>
    <scope>NUCLEOTIDE SEQUENCE [LARGE SCALE GENOMIC DNA]</scope>
    <source>
        <strain evidence="4">CGMCC 4.7131</strain>
    </source>
</reference>
<dbReference type="InterPro" id="IPR041522">
    <property type="entry name" value="CdaR_GGDEF"/>
</dbReference>
<evidence type="ECO:0000313" key="3">
    <source>
        <dbReference type="EMBL" id="MFC5239449.1"/>
    </source>
</evidence>
<dbReference type="PANTHER" id="PTHR33744">
    <property type="entry name" value="CARBOHYDRATE DIACID REGULATOR"/>
    <property type="match status" value="1"/>
</dbReference>
<dbReference type="InterPro" id="IPR003018">
    <property type="entry name" value="GAF"/>
</dbReference>
<comment type="similarity">
    <text evidence="1">Belongs to the CdaR family.</text>
</comment>
<dbReference type="Gene3D" id="3.30.450.40">
    <property type="match status" value="1"/>
</dbReference>
<dbReference type="Pfam" id="PF01590">
    <property type="entry name" value="GAF"/>
    <property type="match status" value="1"/>
</dbReference>
<dbReference type="InterPro" id="IPR025736">
    <property type="entry name" value="PucR_C-HTH_dom"/>
</dbReference>
<dbReference type="PANTHER" id="PTHR33744:SF1">
    <property type="entry name" value="DNA-BINDING TRANSCRIPTIONAL ACTIVATOR ADER"/>
    <property type="match status" value="1"/>
</dbReference>
<evidence type="ECO:0000256" key="1">
    <source>
        <dbReference type="ARBA" id="ARBA00006754"/>
    </source>
</evidence>
<dbReference type="Gene3D" id="1.10.10.2840">
    <property type="entry name" value="PucR C-terminal helix-turn-helix domain"/>
    <property type="match status" value="1"/>
</dbReference>
<accession>A0ABW0DPS7</accession>
<dbReference type="SMART" id="SM00065">
    <property type="entry name" value="GAF"/>
    <property type="match status" value="1"/>
</dbReference>
<dbReference type="Pfam" id="PF13556">
    <property type="entry name" value="HTH_30"/>
    <property type="match status" value="1"/>
</dbReference>
<keyword evidence="4" id="KW-1185">Reference proteome</keyword>
<feature type="domain" description="GAF" evidence="2">
    <location>
        <begin position="87"/>
        <end position="238"/>
    </location>
</feature>
<gene>
    <name evidence="3" type="ORF">ACFPWV_05920</name>
</gene>